<dbReference type="PANTHER" id="PTHR33908:SF3">
    <property type="entry name" value="UNDECAPRENYL PHOSPHATE-ALPHA-4-AMINO-4-DEOXY-L-ARABINOSE ARABINOSYL TRANSFERASE"/>
    <property type="match status" value="1"/>
</dbReference>
<keyword evidence="3" id="KW-0328">Glycosyltransferase</keyword>
<dbReference type="GO" id="GO:0005886">
    <property type="term" value="C:plasma membrane"/>
    <property type="evidence" value="ECO:0007669"/>
    <property type="project" value="UniProtKB-SubCell"/>
</dbReference>
<evidence type="ECO:0000256" key="3">
    <source>
        <dbReference type="ARBA" id="ARBA00022676"/>
    </source>
</evidence>
<keyword evidence="5 8" id="KW-0812">Transmembrane</keyword>
<keyword evidence="4" id="KW-0808">Transferase</keyword>
<accession>A0A1F4YE46</accession>
<keyword evidence="2" id="KW-1003">Cell membrane</keyword>
<evidence type="ECO:0000256" key="2">
    <source>
        <dbReference type="ARBA" id="ARBA00022475"/>
    </source>
</evidence>
<name>A0A1F4YE46_9BACT</name>
<feature type="transmembrane region" description="Helical" evidence="8">
    <location>
        <begin position="112"/>
        <end position="129"/>
    </location>
</feature>
<gene>
    <name evidence="10" type="ORF">A2876_02610</name>
</gene>
<feature type="transmembrane region" description="Helical" evidence="8">
    <location>
        <begin position="288"/>
        <end position="307"/>
    </location>
</feature>
<dbReference type="Proteomes" id="UP000178176">
    <property type="component" value="Unassembled WGS sequence"/>
</dbReference>
<evidence type="ECO:0000313" key="10">
    <source>
        <dbReference type="EMBL" id="OGC92154.1"/>
    </source>
</evidence>
<dbReference type="AlphaFoldDB" id="A0A1F4YE46"/>
<dbReference type="InterPro" id="IPR038731">
    <property type="entry name" value="RgtA/B/C-like"/>
</dbReference>
<sequence>MPRHLILLILLGAFFRLIYIYQFPPSLNWDEVSLGYNAYSLLKTGRDEWGSILPTIFRAYGDFKLPGYIYSAIPSISIFGLNPLGVRFPSIVSGILMIAAVYLLSRRVSSRFMAILTALLVAISPWPLFLSRVAVEANLAILLFTLGATLLLYRRLFLGIFLLGLSAWTYNSFRIFTPLFLFSYLLLNRKNVKINFLTVAVTLLLFIPVFIQLLSPSGQARFKWLTLLDEGATVQINQLRSRPGGRLLYNKATYLAYRFSVNYLNHFNPKFLFISGGSHYQFSIPNYGLLYLVALPFFYLGLIALLFKFKKSNFKLIIVWLLLAPIPGSLTRDSPHVLRAITMLPATIVVTSMGIWTAAKKFNVLQIALPVILLLSLEYYINPVSANYQTRYSWAWQYGYKEAVQFVKDHYSQYDQIVFTKRYGEPHEFVAFYWPWEPANFSKSKNWDFHDNWYWVNKLDKIKFVNDWEMSQAVASLPIGPKYLVISSPDNETPGTVLTRINFLDSKPAFIIKEL</sequence>
<evidence type="ECO:0000256" key="8">
    <source>
        <dbReference type="SAM" id="Phobius"/>
    </source>
</evidence>
<evidence type="ECO:0000256" key="1">
    <source>
        <dbReference type="ARBA" id="ARBA00004651"/>
    </source>
</evidence>
<feature type="transmembrane region" description="Helical" evidence="8">
    <location>
        <begin position="364"/>
        <end position="381"/>
    </location>
</feature>
<feature type="transmembrane region" description="Helical" evidence="8">
    <location>
        <begin position="84"/>
        <end position="105"/>
    </location>
</feature>
<dbReference type="GO" id="GO:0016763">
    <property type="term" value="F:pentosyltransferase activity"/>
    <property type="evidence" value="ECO:0007669"/>
    <property type="project" value="TreeGrafter"/>
</dbReference>
<dbReference type="PANTHER" id="PTHR33908">
    <property type="entry name" value="MANNOSYLTRANSFERASE YKCB-RELATED"/>
    <property type="match status" value="1"/>
</dbReference>
<dbReference type="GO" id="GO:0009103">
    <property type="term" value="P:lipopolysaccharide biosynthetic process"/>
    <property type="evidence" value="ECO:0007669"/>
    <property type="project" value="UniProtKB-ARBA"/>
</dbReference>
<protein>
    <recommendedName>
        <fullName evidence="9">Glycosyltransferase RgtA/B/C/D-like domain-containing protein</fullName>
    </recommendedName>
</protein>
<dbReference type="InterPro" id="IPR050297">
    <property type="entry name" value="LipidA_mod_glycosyltrf_83"/>
</dbReference>
<proteinExistence type="predicted"/>
<evidence type="ECO:0000313" key="11">
    <source>
        <dbReference type="Proteomes" id="UP000178176"/>
    </source>
</evidence>
<organism evidence="10 11">
    <name type="scientific">Candidatus Amesbacteria bacterium RIFCSPHIGHO2_01_FULL_48_32b</name>
    <dbReference type="NCBI Taxonomy" id="1797253"/>
    <lineage>
        <taxon>Bacteria</taxon>
        <taxon>Candidatus Amesiibacteriota</taxon>
    </lineage>
</organism>
<evidence type="ECO:0000256" key="5">
    <source>
        <dbReference type="ARBA" id="ARBA00022692"/>
    </source>
</evidence>
<feature type="transmembrane region" description="Helical" evidence="8">
    <location>
        <begin position="337"/>
        <end position="358"/>
    </location>
</feature>
<dbReference type="GO" id="GO:0010041">
    <property type="term" value="P:response to iron(III) ion"/>
    <property type="evidence" value="ECO:0007669"/>
    <property type="project" value="TreeGrafter"/>
</dbReference>
<feature type="transmembrane region" description="Helical" evidence="8">
    <location>
        <begin position="160"/>
        <end position="182"/>
    </location>
</feature>
<evidence type="ECO:0000259" key="9">
    <source>
        <dbReference type="Pfam" id="PF13231"/>
    </source>
</evidence>
<comment type="caution">
    <text evidence="10">The sequence shown here is derived from an EMBL/GenBank/DDBJ whole genome shotgun (WGS) entry which is preliminary data.</text>
</comment>
<evidence type="ECO:0000256" key="6">
    <source>
        <dbReference type="ARBA" id="ARBA00022989"/>
    </source>
</evidence>
<dbReference type="EMBL" id="MEXH01000021">
    <property type="protein sequence ID" value="OGC92154.1"/>
    <property type="molecule type" value="Genomic_DNA"/>
</dbReference>
<comment type="subcellular location">
    <subcellularLocation>
        <location evidence="1">Cell membrane</location>
        <topology evidence="1">Multi-pass membrane protein</topology>
    </subcellularLocation>
</comment>
<evidence type="ECO:0000256" key="7">
    <source>
        <dbReference type="ARBA" id="ARBA00023136"/>
    </source>
</evidence>
<keyword evidence="7 8" id="KW-0472">Membrane</keyword>
<feature type="domain" description="Glycosyltransferase RgtA/B/C/D-like" evidence="9">
    <location>
        <begin position="75"/>
        <end position="210"/>
    </location>
</feature>
<dbReference type="Pfam" id="PF13231">
    <property type="entry name" value="PMT_2"/>
    <property type="match status" value="1"/>
</dbReference>
<feature type="transmembrane region" description="Helical" evidence="8">
    <location>
        <begin position="194"/>
        <end position="214"/>
    </location>
</feature>
<reference evidence="10 11" key="1">
    <citation type="journal article" date="2016" name="Nat. Commun.">
        <title>Thousands of microbial genomes shed light on interconnected biogeochemical processes in an aquifer system.</title>
        <authorList>
            <person name="Anantharaman K."/>
            <person name="Brown C.T."/>
            <person name="Hug L.A."/>
            <person name="Sharon I."/>
            <person name="Castelle C.J."/>
            <person name="Probst A.J."/>
            <person name="Thomas B.C."/>
            <person name="Singh A."/>
            <person name="Wilkins M.J."/>
            <person name="Karaoz U."/>
            <person name="Brodie E.L."/>
            <person name="Williams K.H."/>
            <person name="Hubbard S.S."/>
            <person name="Banfield J.F."/>
        </authorList>
    </citation>
    <scope>NUCLEOTIDE SEQUENCE [LARGE SCALE GENOMIC DNA]</scope>
</reference>
<evidence type="ECO:0000256" key="4">
    <source>
        <dbReference type="ARBA" id="ARBA00022679"/>
    </source>
</evidence>
<keyword evidence="6 8" id="KW-1133">Transmembrane helix</keyword>